<dbReference type="InterPro" id="IPR001932">
    <property type="entry name" value="PPM-type_phosphatase-like_dom"/>
</dbReference>
<dbReference type="PROSITE" id="PS50924">
    <property type="entry name" value="MHYT"/>
    <property type="match status" value="1"/>
</dbReference>
<dbReference type="RefSeq" id="WP_090749294.1">
    <property type="nucleotide sequence ID" value="NZ_CZQA01000009.1"/>
</dbReference>
<feature type="transmembrane region" description="Helical" evidence="3">
    <location>
        <begin position="40"/>
        <end position="66"/>
    </location>
</feature>
<dbReference type="Proteomes" id="UP000199032">
    <property type="component" value="Unassembled WGS sequence"/>
</dbReference>
<evidence type="ECO:0000313" key="8">
    <source>
        <dbReference type="Proteomes" id="UP000199032"/>
    </source>
</evidence>
<feature type="transmembrane region" description="Helical" evidence="3">
    <location>
        <begin position="142"/>
        <end position="164"/>
    </location>
</feature>
<feature type="transmembrane region" description="Helical" evidence="3">
    <location>
        <begin position="78"/>
        <end position="98"/>
    </location>
</feature>
<dbReference type="Pfam" id="PF01740">
    <property type="entry name" value="STAS"/>
    <property type="match status" value="1"/>
</dbReference>
<dbReference type="Gene3D" id="3.60.40.10">
    <property type="entry name" value="PPM-type phosphatase domain"/>
    <property type="match status" value="1"/>
</dbReference>
<keyword evidence="2 7" id="KW-0378">Hydrolase</keyword>
<dbReference type="CDD" id="cd07043">
    <property type="entry name" value="STAS_anti-anti-sigma_factors"/>
    <property type="match status" value="1"/>
</dbReference>
<dbReference type="GO" id="GO:0016791">
    <property type="term" value="F:phosphatase activity"/>
    <property type="evidence" value="ECO:0007669"/>
    <property type="project" value="TreeGrafter"/>
</dbReference>
<evidence type="ECO:0000256" key="3">
    <source>
        <dbReference type="PROSITE-ProRule" id="PRU00244"/>
    </source>
</evidence>
<dbReference type="Pfam" id="PF03707">
    <property type="entry name" value="MHYT"/>
    <property type="match status" value="1"/>
</dbReference>
<dbReference type="InterPro" id="IPR003594">
    <property type="entry name" value="HATPase_dom"/>
</dbReference>
<dbReference type="PANTHER" id="PTHR43156">
    <property type="entry name" value="STAGE II SPORULATION PROTEIN E-RELATED"/>
    <property type="match status" value="1"/>
</dbReference>
<dbReference type="GO" id="GO:0016020">
    <property type="term" value="C:membrane"/>
    <property type="evidence" value="ECO:0007669"/>
    <property type="project" value="UniProtKB-UniRule"/>
</dbReference>
<dbReference type="GO" id="GO:0043856">
    <property type="term" value="F:anti-sigma factor antagonist activity"/>
    <property type="evidence" value="ECO:0007669"/>
    <property type="project" value="InterPro"/>
</dbReference>
<feature type="transmembrane region" description="Helical" evidence="3">
    <location>
        <begin position="6"/>
        <end position="28"/>
    </location>
</feature>
<reference evidence="7 8" key="1">
    <citation type="submission" date="2015-10" db="EMBL/GenBank/DDBJ databases">
        <authorList>
            <person name="Gilbert D.G."/>
        </authorList>
    </citation>
    <scope>NUCLEOTIDE SEQUENCE [LARGE SCALE GENOMIC DNA]</scope>
    <source>
        <strain evidence="7">COMA1</strain>
    </source>
</reference>
<evidence type="ECO:0000259" key="5">
    <source>
        <dbReference type="PROSITE" id="PS50801"/>
    </source>
</evidence>
<dbReference type="PROSITE" id="PS50801">
    <property type="entry name" value="STAS"/>
    <property type="match status" value="1"/>
</dbReference>
<accession>A0A0S4LIL4</accession>
<organism evidence="7 8">
    <name type="scientific">Candidatus Nitrospira nitrosa</name>
    <dbReference type="NCBI Taxonomy" id="1742972"/>
    <lineage>
        <taxon>Bacteria</taxon>
        <taxon>Pseudomonadati</taxon>
        <taxon>Nitrospirota</taxon>
        <taxon>Nitrospiria</taxon>
        <taxon>Nitrospirales</taxon>
        <taxon>Nitrospiraceae</taxon>
        <taxon>Nitrospira</taxon>
    </lineage>
</organism>
<name>A0A0S4LIL4_9BACT</name>
<dbReference type="InterPro" id="IPR035965">
    <property type="entry name" value="PAS-like_dom_sf"/>
</dbReference>
<dbReference type="SUPFAM" id="SSF55785">
    <property type="entry name" value="PYP-like sensor domain (PAS domain)"/>
    <property type="match status" value="1"/>
</dbReference>
<dbReference type="EMBL" id="CZQA01000009">
    <property type="protein sequence ID" value="CUS36761.1"/>
    <property type="molecule type" value="Genomic_DNA"/>
</dbReference>
<dbReference type="CDD" id="cd16936">
    <property type="entry name" value="HATPase_RsbW-like"/>
    <property type="match status" value="1"/>
</dbReference>
<dbReference type="SUPFAM" id="SSF52091">
    <property type="entry name" value="SpoIIaa-like"/>
    <property type="match status" value="1"/>
</dbReference>
<dbReference type="SMART" id="SM00331">
    <property type="entry name" value="PP2C_SIG"/>
    <property type="match status" value="1"/>
</dbReference>
<feature type="domain" description="STAS" evidence="5">
    <location>
        <begin position="813"/>
        <end position="922"/>
    </location>
</feature>
<dbReference type="SUPFAM" id="SSF81606">
    <property type="entry name" value="PP2C-like"/>
    <property type="match status" value="1"/>
</dbReference>
<dbReference type="InterPro" id="IPR003658">
    <property type="entry name" value="Anti-sigma_ant"/>
</dbReference>
<dbReference type="NCBIfam" id="TIGR00377">
    <property type="entry name" value="ant_ant_sig"/>
    <property type="match status" value="1"/>
</dbReference>
<dbReference type="AlphaFoldDB" id="A0A0S4LIL4"/>
<dbReference type="SUPFAM" id="SSF55874">
    <property type="entry name" value="ATPase domain of HSP90 chaperone/DNA topoisomerase II/histidine kinase"/>
    <property type="match status" value="1"/>
</dbReference>
<keyword evidence="3" id="KW-1133">Transmembrane helix</keyword>
<dbReference type="InterPro" id="IPR052016">
    <property type="entry name" value="Bact_Sigma-Reg"/>
</dbReference>
<evidence type="ECO:0000256" key="2">
    <source>
        <dbReference type="ARBA" id="ARBA00022801"/>
    </source>
</evidence>
<dbReference type="Pfam" id="PF07228">
    <property type="entry name" value="SpoIIE"/>
    <property type="match status" value="1"/>
</dbReference>
<sequence length="926" mass="100706">MSGICDPLLAVCSMLFGGAASYVILSIAERMRAPDQGQATIRWLLIGALAAGLEIWAMHFIGNLAFCPSVPATEDASLAILSLLSAGATGAIAVYVLSSHVERWMRLVSGGMLMGACMSLTHVTSAMAVHQPTDVQAVILPFVYSVIGIVVLSVIVTVIGGLNITYGGWRVTEKSTAMGVALAGTHLIGLIPMYEMMGDVTNRTQPPAIDVDLLAVVAVSLSTLLAIIDRQVTKASRQARASHARLIEAIESVPQWFALFDAGDRLIICNHKYREVMSGAGAEVQSGDLFESIVRRTAERGDIPAAMGNVEPWMRWRLEMHRNPVTPYIEYRTSGEWLQINERKTQDGGIVCIATDITALKNAEQAAEDAKARLADSLALVEAAKTRMQEELNVGRDIQQSMLPRVFPAFPDRKELELYAVLEPALEIGGDLYDFFLVGQHRLCFVIGDVSGNGVPAALFMAMTKIMVKTRAASDPSPASIVTHVNDALSAENDSCMFVTLYLGILNLRDGTLVTTNAGHNPPLLKRANGAFEWLTAQDGPLVGPMAGIAFKESTIQLEPGDELFLYTDGVTEADNRRRELFGKDRLKMVLDKSQARSVVDRLGDVMQAVRTFAGDAPQADDITMLGLRYHGMTPSDIATRVFRQTMRNQLEAIPVLQIAFEEYVAQWDGAKPLIPTLNMALDDLLNNVVQYAFPNDPTEHHIHVEGDVQDGCVILTITDDGIPFNPLSAAPPDLSLLLHEREIGGLGIHLVRSMFDQVTYHRNVGCNVLTVKKKLVSESSVLGHRADTARISSSDVEKQSRPLAHEPMGVGIHVESSRRGTVVIVAPRDRFDTNSAPEVEQILTDYIERGERRIVLDLSHISYISSIGLRVILKAAMDMTGRGGRLVLAGGTEHVRTVLQLSGALLMSLYVSTLEEAHSKVQEGG</sequence>
<evidence type="ECO:0000256" key="4">
    <source>
        <dbReference type="RuleBase" id="RU003749"/>
    </source>
</evidence>
<keyword evidence="3" id="KW-0812">Transmembrane</keyword>
<dbReference type="Pfam" id="PF12860">
    <property type="entry name" value="PAS_7"/>
    <property type="match status" value="1"/>
</dbReference>
<dbReference type="InterPro" id="IPR002645">
    <property type="entry name" value="STAS_dom"/>
</dbReference>
<evidence type="ECO:0000313" key="7">
    <source>
        <dbReference type="EMBL" id="CUS36761.1"/>
    </source>
</evidence>
<dbReference type="OrthoDB" id="9763484at2"/>
<feature type="transmembrane region" description="Helical" evidence="3">
    <location>
        <begin position="176"/>
        <end position="194"/>
    </location>
</feature>
<proteinExistence type="inferred from homology"/>
<protein>
    <recommendedName>
        <fullName evidence="4">Anti-sigma factor antagonist</fullName>
    </recommendedName>
</protein>
<evidence type="ECO:0000256" key="1">
    <source>
        <dbReference type="ARBA" id="ARBA00009013"/>
    </source>
</evidence>
<dbReference type="PANTHER" id="PTHR43156:SF2">
    <property type="entry name" value="STAGE II SPORULATION PROTEIN E"/>
    <property type="match status" value="1"/>
</dbReference>
<dbReference type="InterPro" id="IPR036457">
    <property type="entry name" value="PPM-type-like_dom_sf"/>
</dbReference>
<comment type="similarity">
    <text evidence="1 4">Belongs to the anti-sigma-factor antagonist family.</text>
</comment>
<keyword evidence="8" id="KW-1185">Reference proteome</keyword>
<gene>
    <name evidence="7" type="ORF">COMA1_30228</name>
</gene>
<dbReference type="Gene3D" id="3.30.565.10">
    <property type="entry name" value="Histidine kinase-like ATPase, C-terminal domain"/>
    <property type="match status" value="1"/>
</dbReference>
<evidence type="ECO:0000259" key="6">
    <source>
        <dbReference type="PROSITE" id="PS50924"/>
    </source>
</evidence>
<dbReference type="Pfam" id="PF13581">
    <property type="entry name" value="HATPase_c_2"/>
    <property type="match status" value="1"/>
</dbReference>
<feature type="transmembrane region" description="Helical" evidence="3">
    <location>
        <begin position="110"/>
        <end position="130"/>
    </location>
</feature>
<dbReference type="InterPro" id="IPR036513">
    <property type="entry name" value="STAS_dom_sf"/>
</dbReference>
<dbReference type="InterPro" id="IPR036890">
    <property type="entry name" value="HATPase_C_sf"/>
</dbReference>
<dbReference type="Gene3D" id="3.30.750.24">
    <property type="entry name" value="STAS domain"/>
    <property type="match status" value="1"/>
</dbReference>
<dbReference type="Gene3D" id="3.30.450.20">
    <property type="entry name" value="PAS domain"/>
    <property type="match status" value="1"/>
</dbReference>
<keyword evidence="3" id="KW-0472">Membrane</keyword>
<dbReference type="STRING" id="1742972.COMA1_30228"/>
<dbReference type="InterPro" id="IPR005330">
    <property type="entry name" value="MHYT_dom"/>
</dbReference>
<feature type="domain" description="MHYT" evidence="6">
    <location>
        <begin position="5"/>
        <end position="196"/>
    </location>
</feature>